<proteinExistence type="predicted"/>
<feature type="domain" description="DUF6436" evidence="2">
    <location>
        <begin position="58"/>
        <end position="191"/>
    </location>
</feature>
<accession>A0AA46TQR0</accession>
<keyword evidence="1" id="KW-0812">Transmembrane</keyword>
<evidence type="ECO:0000313" key="4">
    <source>
        <dbReference type="Proteomes" id="UP001164935"/>
    </source>
</evidence>
<sequence>MPRKLVGFSLVLGWGTFIVIAFWLFTYKNLRLFADEQDVLAQFPADVAQSMTSIGPLPTQSIGRLIHFWNPACRCSRFSQSHVEEIITSYEKQGIDFVVAVPNQSLVDRALTTFPRVSDVIVINNLEGLSSPSAVIFDSQNTLVYFGPYSDGAFCSSDGSTPVEQVLDGAITQQSVTPWLNLSTFGCYCDWPN</sequence>
<name>A0AA46TQR0_9GAMM</name>
<keyword evidence="1" id="KW-0472">Membrane</keyword>
<dbReference type="Proteomes" id="UP001164935">
    <property type="component" value="Chromosome"/>
</dbReference>
<organism evidence="3 4">
    <name type="scientific">Halomonas qinghailakensis</name>
    <dbReference type="NCBI Taxonomy" id="2937790"/>
    <lineage>
        <taxon>Bacteria</taxon>
        <taxon>Pseudomonadati</taxon>
        <taxon>Pseudomonadota</taxon>
        <taxon>Gammaproteobacteria</taxon>
        <taxon>Oceanospirillales</taxon>
        <taxon>Halomonadaceae</taxon>
        <taxon>Halomonas</taxon>
    </lineage>
</organism>
<protein>
    <submittedName>
        <fullName evidence="3">DUF6436 domain-containing protein</fullName>
    </submittedName>
</protein>
<feature type="transmembrane region" description="Helical" evidence="1">
    <location>
        <begin position="6"/>
        <end position="25"/>
    </location>
</feature>
<dbReference type="Gene3D" id="3.40.30.10">
    <property type="entry name" value="Glutaredoxin"/>
    <property type="match status" value="1"/>
</dbReference>
<evidence type="ECO:0000313" key="3">
    <source>
        <dbReference type="EMBL" id="UYO74473.1"/>
    </source>
</evidence>
<keyword evidence="1" id="KW-1133">Transmembrane helix</keyword>
<dbReference type="AlphaFoldDB" id="A0AA46TQR0"/>
<dbReference type="RefSeq" id="WP_030073063.1">
    <property type="nucleotide sequence ID" value="NZ_CP096973.1"/>
</dbReference>
<evidence type="ECO:0000256" key="1">
    <source>
        <dbReference type="SAM" id="Phobius"/>
    </source>
</evidence>
<gene>
    <name evidence="3" type="ORF">M0220_16655</name>
</gene>
<dbReference type="EMBL" id="CP096973">
    <property type="protein sequence ID" value="UYO74473.1"/>
    <property type="molecule type" value="Genomic_DNA"/>
</dbReference>
<dbReference type="KEGG" id="hqn:M0220_16655"/>
<keyword evidence="4" id="KW-1185">Reference proteome</keyword>
<dbReference type="InterPro" id="IPR045494">
    <property type="entry name" value="DUF6436"/>
</dbReference>
<dbReference type="Pfam" id="PF20029">
    <property type="entry name" value="DUF6436"/>
    <property type="match status" value="1"/>
</dbReference>
<evidence type="ECO:0000259" key="2">
    <source>
        <dbReference type="Pfam" id="PF20029"/>
    </source>
</evidence>
<reference evidence="3" key="1">
    <citation type="submission" date="2022-05" db="EMBL/GenBank/DDBJ databases">
        <title>Complete sequence of a novel PHA-producing Halomonas strain.</title>
        <authorList>
            <person name="Zheng Z."/>
        </authorList>
    </citation>
    <scope>NUCLEOTIDE SEQUENCE</scope>
    <source>
        <strain evidence="3">ZZQ-149</strain>
    </source>
</reference>